<evidence type="ECO:0000256" key="5">
    <source>
        <dbReference type="HAMAP-Rule" id="MF_01328"/>
    </source>
</evidence>
<comment type="function">
    <text evidence="5">One of the primary rRNA binding proteins, this protein initially binds near the 5'-end of the 23S rRNA. It is important during the early stages of 50S assembly. It makes multiple contacts with different domains of the 23S rRNA in the assembled 50S subunit and ribosome.</text>
</comment>
<dbReference type="GO" id="GO:0019843">
    <property type="term" value="F:rRNA binding"/>
    <property type="evidence" value="ECO:0007669"/>
    <property type="project" value="UniProtKB-UniRule"/>
</dbReference>
<protein>
    <recommendedName>
        <fullName evidence="4 5">Large ribosomal subunit protein uL4</fullName>
    </recommendedName>
</protein>
<keyword evidence="3 5" id="KW-0687">Ribonucleoprotein</keyword>
<evidence type="ECO:0000256" key="2">
    <source>
        <dbReference type="ARBA" id="ARBA00022980"/>
    </source>
</evidence>
<evidence type="ECO:0000313" key="7">
    <source>
        <dbReference type="EMBL" id="PIR76907.1"/>
    </source>
</evidence>
<comment type="subunit">
    <text evidence="5">Part of the 50S ribosomal subunit.</text>
</comment>
<dbReference type="PANTHER" id="PTHR10746:SF6">
    <property type="entry name" value="LARGE RIBOSOMAL SUBUNIT PROTEIN UL4M"/>
    <property type="match status" value="1"/>
</dbReference>
<dbReference type="Gene3D" id="3.40.1370.10">
    <property type="match status" value="1"/>
</dbReference>
<dbReference type="Pfam" id="PF00573">
    <property type="entry name" value="Ribosomal_L4"/>
    <property type="match status" value="1"/>
</dbReference>
<dbReference type="InterPro" id="IPR023574">
    <property type="entry name" value="Ribosomal_uL4_dom_sf"/>
</dbReference>
<dbReference type="EMBL" id="PFBW01000223">
    <property type="protein sequence ID" value="PIR76907.1"/>
    <property type="molecule type" value="Genomic_DNA"/>
</dbReference>
<comment type="caution">
    <text evidence="7">The sequence shown here is derived from an EMBL/GenBank/DDBJ whole genome shotgun (WGS) entry which is preliminary data.</text>
</comment>
<evidence type="ECO:0000256" key="1">
    <source>
        <dbReference type="ARBA" id="ARBA00010528"/>
    </source>
</evidence>
<feature type="region of interest" description="Disordered" evidence="6">
    <location>
        <begin position="53"/>
        <end position="78"/>
    </location>
</feature>
<evidence type="ECO:0000256" key="4">
    <source>
        <dbReference type="ARBA" id="ARBA00035244"/>
    </source>
</evidence>
<dbReference type="AlphaFoldDB" id="A0A2M6NZN2"/>
<keyword evidence="5" id="KW-0694">RNA-binding</keyword>
<dbReference type="PANTHER" id="PTHR10746">
    <property type="entry name" value="50S RIBOSOMAL PROTEIN L4"/>
    <property type="match status" value="1"/>
</dbReference>
<evidence type="ECO:0000256" key="3">
    <source>
        <dbReference type="ARBA" id="ARBA00023274"/>
    </source>
</evidence>
<reference evidence="8" key="1">
    <citation type="submission" date="2017-09" db="EMBL/GenBank/DDBJ databases">
        <title>Depth-based differentiation of microbial function through sediment-hosted aquifers and enrichment of novel symbionts in the deep terrestrial subsurface.</title>
        <authorList>
            <person name="Probst A.J."/>
            <person name="Ladd B."/>
            <person name="Jarett J.K."/>
            <person name="Geller-Mcgrath D.E."/>
            <person name="Sieber C.M.K."/>
            <person name="Emerson J.B."/>
            <person name="Anantharaman K."/>
            <person name="Thomas B.C."/>
            <person name="Malmstrom R."/>
            <person name="Stieglmeier M."/>
            <person name="Klingl A."/>
            <person name="Woyke T."/>
            <person name="Ryan C.M."/>
            <person name="Banfield J.F."/>
        </authorList>
    </citation>
    <scope>NUCLEOTIDE SEQUENCE [LARGE SCALE GENOMIC DNA]</scope>
</reference>
<gene>
    <name evidence="5" type="primary">rplD</name>
    <name evidence="7" type="ORF">COU30_05320</name>
</gene>
<organism evidence="7 8">
    <name type="scientific">Candidatus Magasanikbacteria bacterium CG10_big_fil_rev_8_21_14_0_10_38_6</name>
    <dbReference type="NCBI Taxonomy" id="1974647"/>
    <lineage>
        <taxon>Bacteria</taxon>
        <taxon>Candidatus Magasanikiibacteriota</taxon>
    </lineage>
</organism>
<dbReference type="HAMAP" id="MF_01328_B">
    <property type="entry name" value="Ribosomal_uL4_B"/>
    <property type="match status" value="1"/>
</dbReference>
<feature type="compositionally biased region" description="Basic residues" evidence="6">
    <location>
        <begin position="60"/>
        <end position="77"/>
    </location>
</feature>
<keyword evidence="5" id="KW-0699">rRNA-binding</keyword>
<evidence type="ECO:0000313" key="8">
    <source>
        <dbReference type="Proteomes" id="UP000228528"/>
    </source>
</evidence>
<dbReference type="GO" id="GO:0006412">
    <property type="term" value="P:translation"/>
    <property type="evidence" value="ECO:0007669"/>
    <property type="project" value="UniProtKB-UniRule"/>
</dbReference>
<dbReference type="Proteomes" id="UP000228528">
    <property type="component" value="Unassembled WGS sequence"/>
</dbReference>
<dbReference type="InterPro" id="IPR013005">
    <property type="entry name" value="Ribosomal_uL4-like"/>
</dbReference>
<evidence type="ECO:0000256" key="6">
    <source>
        <dbReference type="SAM" id="MobiDB-lite"/>
    </source>
</evidence>
<dbReference type="GO" id="GO:0005840">
    <property type="term" value="C:ribosome"/>
    <property type="evidence" value="ECO:0007669"/>
    <property type="project" value="UniProtKB-KW"/>
</dbReference>
<name>A0A2M6NZN2_9BACT</name>
<dbReference type="SUPFAM" id="SSF52166">
    <property type="entry name" value="Ribosomal protein L4"/>
    <property type="match status" value="1"/>
</dbReference>
<proteinExistence type="inferred from homology"/>
<dbReference type="InterPro" id="IPR002136">
    <property type="entry name" value="Ribosomal_uL4"/>
</dbReference>
<comment type="function">
    <text evidence="5">Forms part of the polypeptide exit tunnel.</text>
</comment>
<comment type="similarity">
    <text evidence="1 5">Belongs to the universal ribosomal protein uL4 family.</text>
</comment>
<dbReference type="NCBIfam" id="TIGR03953">
    <property type="entry name" value="rplD_bact"/>
    <property type="match status" value="1"/>
</dbReference>
<sequence>MAKVSVYNQEGNKAGDIELNDNVFFVTPVMNLIHQVYVAITANARQPWAHTKLKSEVRGGGKKPWKQKGTGRARHGSIRSPIWKGGGVTFGPRNIKNFTKQINAKMKKRAVNMALSAKVKDEKFVILDTIETQGKTKELSALRNVLPGAGRSTLLLVGEKNTNIERAIRNIQKFDIKPAIDVNVVDLLNHQYIIATKNAVDVLQTRLG</sequence>
<dbReference type="GO" id="GO:0003735">
    <property type="term" value="F:structural constituent of ribosome"/>
    <property type="evidence" value="ECO:0007669"/>
    <property type="project" value="InterPro"/>
</dbReference>
<keyword evidence="2 5" id="KW-0689">Ribosomal protein</keyword>
<accession>A0A2M6NZN2</accession>
<dbReference type="GO" id="GO:1990904">
    <property type="term" value="C:ribonucleoprotein complex"/>
    <property type="evidence" value="ECO:0007669"/>
    <property type="project" value="UniProtKB-KW"/>
</dbReference>